<dbReference type="EMBL" id="DS022303">
    <property type="protein sequence ID" value="OAJ40021.1"/>
    <property type="molecule type" value="Genomic_DNA"/>
</dbReference>
<reference evidence="2 3" key="2">
    <citation type="submission" date="2016-05" db="EMBL/GenBank/DDBJ databases">
        <title>Lineage-specific infection strategies underlie the spectrum of fungal disease in amphibians.</title>
        <authorList>
            <person name="Cuomo C.A."/>
            <person name="Farrer R.A."/>
            <person name="James T."/>
            <person name="Longcore J."/>
            <person name="Birren B."/>
        </authorList>
    </citation>
    <scope>NUCLEOTIDE SEQUENCE [LARGE SCALE GENOMIC DNA]</scope>
    <source>
        <strain evidence="2 3">JEL423</strain>
    </source>
</reference>
<evidence type="ECO:0000313" key="2">
    <source>
        <dbReference type="EMBL" id="OAJ40021.1"/>
    </source>
</evidence>
<evidence type="ECO:0008006" key="4">
    <source>
        <dbReference type="Google" id="ProtNLM"/>
    </source>
</evidence>
<protein>
    <recommendedName>
        <fullName evidence="4">DUF1294 domain-containing protein</fullName>
    </recommendedName>
</protein>
<dbReference type="OrthoDB" id="10259680at2759"/>
<keyword evidence="1" id="KW-1133">Transmembrane helix</keyword>
<evidence type="ECO:0000313" key="3">
    <source>
        <dbReference type="Proteomes" id="UP000077115"/>
    </source>
</evidence>
<sequence>MLAIAGYFTLVNVGAYGLFYYDKYQASTKGWRVKESDLQLSALAGGWIGGTLAMQHFRHKTIKKAFQQPYLIAVGMNIVACVGAVAAWIRVPAVRKTAYTLFRESQRR</sequence>
<name>A0A177WKW5_BATDL</name>
<dbReference type="eggNOG" id="ENOG502SA2Z">
    <property type="taxonomic scope" value="Eukaryota"/>
</dbReference>
<dbReference type="AlphaFoldDB" id="A0A177WKW5"/>
<evidence type="ECO:0000256" key="1">
    <source>
        <dbReference type="SAM" id="Phobius"/>
    </source>
</evidence>
<feature type="transmembrane region" description="Helical" evidence="1">
    <location>
        <begin position="69"/>
        <end position="89"/>
    </location>
</feature>
<dbReference type="VEuPathDB" id="FungiDB:BDEG_23801"/>
<gene>
    <name evidence="2" type="ORF">BDEG_23801</name>
</gene>
<proteinExistence type="predicted"/>
<keyword evidence="1" id="KW-0812">Transmembrane</keyword>
<keyword evidence="1" id="KW-0472">Membrane</keyword>
<feature type="transmembrane region" description="Helical" evidence="1">
    <location>
        <begin position="39"/>
        <end position="57"/>
    </location>
</feature>
<reference evidence="2 3" key="1">
    <citation type="submission" date="2006-10" db="EMBL/GenBank/DDBJ databases">
        <title>The Genome Sequence of Batrachochytrium dendrobatidis JEL423.</title>
        <authorList>
            <consortium name="The Broad Institute Genome Sequencing Platform"/>
            <person name="Birren B."/>
            <person name="Lander E."/>
            <person name="Galagan J."/>
            <person name="Cuomo C."/>
            <person name="Devon K."/>
            <person name="Jaffe D."/>
            <person name="Butler J."/>
            <person name="Alvarez P."/>
            <person name="Gnerre S."/>
            <person name="Grabherr M."/>
            <person name="Kleber M."/>
            <person name="Mauceli E."/>
            <person name="Brockman W."/>
            <person name="Young S."/>
            <person name="LaButti K."/>
            <person name="Sykes S."/>
            <person name="DeCaprio D."/>
            <person name="Crawford M."/>
            <person name="Koehrsen M."/>
            <person name="Engels R."/>
            <person name="Montgomery P."/>
            <person name="Pearson M."/>
            <person name="Howarth C."/>
            <person name="Larson L."/>
            <person name="White J."/>
            <person name="O'Leary S."/>
            <person name="Kodira C."/>
            <person name="Zeng Q."/>
            <person name="Yandava C."/>
            <person name="Alvarado L."/>
            <person name="Longcore J."/>
            <person name="James T."/>
        </authorList>
    </citation>
    <scope>NUCLEOTIDE SEQUENCE [LARGE SCALE GENOMIC DNA]</scope>
    <source>
        <strain evidence="2 3">JEL423</strain>
    </source>
</reference>
<accession>A0A177WKW5</accession>
<dbReference type="Pfam" id="PF06961">
    <property type="entry name" value="DUF1294"/>
    <property type="match status" value="1"/>
</dbReference>
<dbReference type="Proteomes" id="UP000077115">
    <property type="component" value="Unassembled WGS sequence"/>
</dbReference>
<dbReference type="InterPro" id="IPR010718">
    <property type="entry name" value="DUF1294"/>
</dbReference>
<organism evidence="2 3">
    <name type="scientific">Batrachochytrium dendrobatidis (strain JEL423)</name>
    <dbReference type="NCBI Taxonomy" id="403673"/>
    <lineage>
        <taxon>Eukaryota</taxon>
        <taxon>Fungi</taxon>
        <taxon>Fungi incertae sedis</taxon>
        <taxon>Chytridiomycota</taxon>
        <taxon>Chytridiomycota incertae sedis</taxon>
        <taxon>Chytridiomycetes</taxon>
        <taxon>Rhizophydiales</taxon>
        <taxon>Rhizophydiales incertae sedis</taxon>
        <taxon>Batrachochytrium</taxon>
    </lineage>
</organism>